<evidence type="ECO:0000256" key="1">
    <source>
        <dbReference type="SAM" id="Phobius"/>
    </source>
</evidence>
<gene>
    <name evidence="2" type="ORF">SAMN02745782_02984</name>
</gene>
<proteinExistence type="predicted"/>
<keyword evidence="3" id="KW-1185">Reference proteome</keyword>
<evidence type="ECO:0000313" key="2">
    <source>
        <dbReference type="EMBL" id="SKA22960.1"/>
    </source>
</evidence>
<dbReference type="EMBL" id="FUXB01000018">
    <property type="protein sequence ID" value="SKA22960.1"/>
    <property type="molecule type" value="Genomic_DNA"/>
</dbReference>
<reference evidence="3" key="1">
    <citation type="submission" date="2017-02" db="EMBL/GenBank/DDBJ databases">
        <authorList>
            <person name="Varghese N."/>
            <person name="Submissions S."/>
        </authorList>
    </citation>
    <scope>NUCLEOTIDE SEQUENCE [LARGE SCALE GENOMIC DNA]</scope>
    <source>
        <strain evidence="3">DSM 19608</strain>
    </source>
</reference>
<accession>A0A1T4S3T6</accession>
<dbReference type="AlphaFoldDB" id="A0A1T4S3T6"/>
<feature type="transmembrane region" description="Helical" evidence="1">
    <location>
        <begin position="26"/>
        <end position="47"/>
    </location>
</feature>
<keyword evidence="1" id="KW-1133">Transmembrane helix</keyword>
<dbReference type="Proteomes" id="UP000190834">
    <property type="component" value="Unassembled WGS sequence"/>
</dbReference>
<organism evidence="2 3">
    <name type="scientific">Vibrio cincinnatiensis DSM 19608</name>
    <dbReference type="NCBI Taxonomy" id="1123491"/>
    <lineage>
        <taxon>Bacteria</taxon>
        <taxon>Pseudomonadati</taxon>
        <taxon>Pseudomonadota</taxon>
        <taxon>Gammaproteobacteria</taxon>
        <taxon>Vibrionales</taxon>
        <taxon>Vibrionaceae</taxon>
        <taxon>Vibrio</taxon>
    </lineage>
</organism>
<keyword evidence="1" id="KW-0472">Membrane</keyword>
<sequence>MNTQALSLPAVSSQSLRYQRATPTQLCVFFAGIDAVCSCFCLLLGWFTRSCATAAQHTCGIQNTVAGDITGRIGEVVPPTSRRLPLHFPYSRQGAQR</sequence>
<protein>
    <submittedName>
        <fullName evidence="2">Uncharacterized protein</fullName>
    </submittedName>
</protein>
<name>A0A1T4S3T6_VIBCI</name>
<evidence type="ECO:0000313" key="3">
    <source>
        <dbReference type="Proteomes" id="UP000190834"/>
    </source>
</evidence>
<dbReference type="STRING" id="1123491.SAMN02745782_02984"/>
<keyword evidence="1" id="KW-0812">Transmembrane</keyword>